<dbReference type="InterPro" id="IPR007167">
    <property type="entry name" value="Fe-transptr_FeoA-like"/>
</dbReference>
<dbReference type="PANTHER" id="PTHR43151">
    <property type="entry name" value="FEOA FAMILY PROTEIN"/>
    <property type="match status" value="1"/>
</dbReference>
<evidence type="ECO:0000256" key="1">
    <source>
        <dbReference type="ARBA" id="ARBA00023004"/>
    </source>
</evidence>
<dbReference type="SUPFAM" id="SSF50037">
    <property type="entry name" value="C-terminal domain of transcriptional repressors"/>
    <property type="match status" value="1"/>
</dbReference>
<name>X1FXV5_9ZZZZ</name>
<dbReference type="InterPro" id="IPR008988">
    <property type="entry name" value="Transcriptional_repressor_C"/>
</dbReference>
<organism evidence="4">
    <name type="scientific">marine sediment metagenome</name>
    <dbReference type="NCBI Taxonomy" id="412755"/>
    <lineage>
        <taxon>unclassified sequences</taxon>
        <taxon>metagenomes</taxon>
        <taxon>ecological metagenomes</taxon>
    </lineage>
</organism>
<feature type="domain" description="Ferrous iron transporter FeoA-like" evidence="3">
    <location>
        <begin position="39"/>
        <end position="111"/>
    </location>
</feature>
<dbReference type="AlphaFoldDB" id="X1FXV5"/>
<dbReference type="InterPro" id="IPR038157">
    <property type="entry name" value="FeoA_core_dom"/>
</dbReference>
<evidence type="ECO:0000256" key="2">
    <source>
        <dbReference type="SAM" id="MobiDB-lite"/>
    </source>
</evidence>
<dbReference type="InterPro" id="IPR053184">
    <property type="entry name" value="FeoA-like"/>
</dbReference>
<keyword evidence="1" id="KW-0408">Iron</keyword>
<evidence type="ECO:0000259" key="3">
    <source>
        <dbReference type="SMART" id="SM00899"/>
    </source>
</evidence>
<comment type="caution">
    <text evidence="4">The sequence shown here is derived from an EMBL/GenBank/DDBJ whole genome shotgun (WGS) entry which is preliminary data.</text>
</comment>
<dbReference type="SMART" id="SM00899">
    <property type="entry name" value="FeoA"/>
    <property type="match status" value="1"/>
</dbReference>
<accession>X1FXV5</accession>
<reference evidence="4" key="1">
    <citation type="journal article" date="2014" name="Front. Microbiol.">
        <title>High frequency of phylogenetically diverse reductive dehalogenase-homologous genes in deep subseafloor sedimentary metagenomes.</title>
        <authorList>
            <person name="Kawai M."/>
            <person name="Futagami T."/>
            <person name="Toyoda A."/>
            <person name="Takaki Y."/>
            <person name="Nishi S."/>
            <person name="Hori S."/>
            <person name="Arai W."/>
            <person name="Tsubouchi T."/>
            <person name="Morono Y."/>
            <person name="Uchiyama I."/>
            <person name="Ito T."/>
            <person name="Fujiyama A."/>
            <person name="Inagaki F."/>
            <person name="Takami H."/>
        </authorList>
    </citation>
    <scope>NUCLEOTIDE SEQUENCE</scope>
    <source>
        <strain evidence="4">Expedition CK06-06</strain>
    </source>
</reference>
<gene>
    <name evidence="4" type="ORF">S03H2_20075</name>
</gene>
<protein>
    <recommendedName>
        <fullName evidence="3">Ferrous iron transporter FeoA-like domain-containing protein</fullName>
    </recommendedName>
</protein>
<sequence length="116" mass="12959">MVTKIVIKKKMPFQPHHPRHPRPPRRRRISQKIGTRLTKCLTECESGEEVIVVSVNAGYRAKTRLANLGIVPGVKVKKMKNAPFRGPIEIKVKGSSLVLGRGLASRIIVSHNNSYT</sequence>
<proteinExistence type="predicted"/>
<dbReference type="Pfam" id="PF04023">
    <property type="entry name" value="FeoA"/>
    <property type="match status" value="1"/>
</dbReference>
<dbReference type="PANTHER" id="PTHR43151:SF2">
    <property type="entry name" value="FE(2+) TRANSPORT PROTEIN A-RELATED"/>
    <property type="match status" value="1"/>
</dbReference>
<dbReference type="Gene3D" id="2.30.30.90">
    <property type="match status" value="1"/>
</dbReference>
<evidence type="ECO:0000313" key="4">
    <source>
        <dbReference type="EMBL" id="GAH34169.1"/>
    </source>
</evidence>
<feature type="region of interest" description="Disordered" evidence="2">
    <location>
        <begin position="8"/>
        <end position="30"/>
    </location>
</feature>
<dbReference type="GO" id="GO:0046914">
    <property type="term" value="F:transition metal ion binding"/>
    <property type="evidence" value="ECO:0007669"/>
    <property type="project" value="InterPro"/>
</dbReference>
<dbReference type="EMBL" id="BARU01010546">
    <property type="protein sequence ID" value="GAH34169.1"/>
    <property type="molecule type" value="Genomic_DNA"/>
</dbReference>